<accession>A0A383AK78</accession>
<dbReference type="EMBL" id="UINC01192440">
    <property type="protein sequence ID" value="SVE07585.1"/>
    <property type="molecule type" value="Genomic_DNA"/>
</dbReference>
<protein>
    <submittedName>
        <fullName evidence="1">Uncharacterized protein</fullName>
    </submittedName>
</protein>
<reference evidence="1" key="1">
    <citation type="submission" date="2018-05" db="EMBL/GenBank/DDBJ databases">
        <authorList>
            <person name="Lanie J.A."/>
            <person name="Ng W.-L."/>
            <person name="Kazmierczak K.M."/>
            <person name="Andrzejewski T.M."/>
            <person name="Davidsen T.M."/>
            <person name="Wayne K.J."/>
            <person name="Tettelin H."/>
            <person name="Glass J.I."/>
            <person name="Rusch D."/>
            <person name="Podicherti R."/>
            <person name="Tsui H.-C.T."/>
            <person name="Winkler M.E."/>
        </authorList>
    </citation>
    <scope>NUCLEOTIDE SEQUENCE</scope>
</reference>
<dbReference type="AlphaFoldDB" id="A0A383AK78"/>
<gene>
    <name evidence="1" type="ORF">METZ01_LOCUS460439</name>
</gene>
<evidence type="ECO:0000313" key="1">
    <source>
        <dbReference type="EMBL" id="SVE07585.1"/>
    </source>
</evidence>
<sequence>DIQEIIYRNYESSLQRHGGIRPRNPYSRHCAYSEEDLSSFKDNWNLIFVSNPFDAVCKLATDEGGWCWKMPCTTCGNLTFRYAFIEMSPGKSPEEEGWITRKDVDSRVLNAQFGSFYDRPRSSPEKEKIIKICLKASIRYIADNCKFPDWLGYLGLLLYEVEEAGSYGSLSLNWTKQLKEYVFREDNEEDSELGNLFDEIINEGRLLKWGDLERIEEHIIASHTSN</sequence>
<proteinExistence type="predicted"/>
<name>A0A383AK78_9ZZZZ</name>
<feature type="non-terminal residue" evidence="1">
    <location>
        <position position="1"/>
    </location>
</feature>
<organism evidence="1">
    <name type="scientific">marine metagenome</name>
    <dbReference type="NCBI Taxonomy" id="408172"/>
    <lineage>
        <taxon>unclassified sequences</taxon>
        <taxon>metagenomes</taxon>
        <taxon>ecological metagenomes</taxon>
    </lineage>
</organism>